<protein>
    <recommendedName>
        <fullName evidence="4">BTB domain-containing protein</fullName>
    </recommendedName>
</protein>
<dbReference type="AlphaFoldDB" id="A0A9P6BWQ1"/>
<reference evidence="2" key="1">
    <citation type="submission" date="2020-11" db="EMBL/GenBank/DDBJ databases">
        <authorList>
            <consortium name="DOE Joint Genome Institute"/>
            <person name="Ahrendt S."/>
            <person name="Riley R."/>
            <person name="Andreopoulos W."/>
            <person name="Labutti K."/>
            <person name="Pangilinan J."/>
            <person name="Ruiz-Duenas F.J."/>
            <person name="Barrasa J.M."/>
            <person name="Sanchez-Garcia M."/>
            <person name="Camarero S."/>
            <person name="Miyauchi S."/>
            <person name="Serrano A."/>
            <person name="Linde D."/>
            <person name="Babiker R."/>
            <person name="Drula E."/>
            <person name="Ayuso-Fernandez I."/>
            <person name="Pacheco R."/>
            <person name="Padilla G."/>
            <person name="Ferreira P."/>
            <person name="Barriuso J."/>
            <person name="Kellner H."/>
            <person name="Castanera R."/>
            <person name="Alfaro M."/>
            <person name="Ramirez L."/>
            <person name="Pisabarro A.G."/>
            <person name="Kuo A."/>
            <person name="Tritt A."/>
            <person name="Lipzen A."/>
            <person name="He G."/>
            <person name="Yan M."/>
            <person name="Ng V."/>
            <person name="Cullen D."/>
            <person name="Martin F."/>
            <person name="Rosso M.-N."/>
            <person name="Henrissat B."/>
            <person name="Hibbett D."/>
            <person name="Martinez A.T."/>
            <person name="Grigoriev I.V."/>
        </authorList>
    </citation>
    <scope>NUCLEOTIDE SEQUENCE</scope>
    <source>
        <strain evidence="2">MF-IS2</strain>
    </source>
</reference>
<gene>
    <name evidence="2" type="ORF">P691DRAFT_779533</name>
</gene>
<feature type="compositionally biased region" description="Low complexity" evidence="1">
    <location>
        <begin position="1"/>
        <end position="16"/>
    </location>
</feature>
<dbReference type="OrthoDB" id="2981936at2759"/>
<evidence type="ECO:0000313" key="3">
    <source>
        <dbReference type="Proteomes" id="UP000807342"/>
    </source>
</evidence>
<comment type="caution">
    <text evidence="2">The sequence shown here is derived from an EMBL/GenBank/DDBJ whole genome shotgun (WGS) entry which is preliminary data.</text>
</comment>
<sequence length="313" mass="34991">MGNQTSSSTDPTPATTRYQSSTIPDSFFAATSTCSTSEKPPPYDTRHSSINYADVSNNTRVVVRSSDEEYFSLDRKDVEAHAGALISKDWNFGSMINLPETSIVLATLFQFIGARKHPKLLNENFESLAEIARAAEKYRVYSAMNTCCERMRAFGVRHSKLVLLYAAHNDYPHIFDECAPHVVTSEKLEEFVPLLPDEFRLPWLRYHARWSSALTEIISYKDIPADAWAKTGFWSDCWTNCGGPIFRGLGAGVHSLNNVSHVFTNLVESHTKKCDSCKTLCTKWEAHASSVVEKIGVFTETCMTPEPLAEAAK</sequence>
<feature type="region of interest" description="Disordered" evidence="1">
    <location>
        <begin position="31"/>
        <end position="50"/>
    </location>
</feature>
<proteinExistence type="predicted"/>
<evidence type="ECO:0008006" key="4">
    <source>
        <dbReference type="Google" id="ProtNLM"/>
    </source>
</evidence>
<name>A0A9P6BWQ1_9AGAR</name>
<evidence type="ECO:0000313" key="2">
    <source>
        <dbReference type="EMBL" id="KAF9442162.1"/>
    </source>
</evidence>
<dbReference type="Proteomes" id="UP000807342">
    <property type="component" value="Unassembled WGS sequence"/>
</dbReference>
<feature type="region of interest" description="Disordered" evidence="1">
    <location>
        <begin position="1"/>
        <end position="23"/>
    </location>
</feature>
<evidence type="ECO:0000256" key="1">
    <source>
        <dbReference type="SAM" id="MobiDB-lite"/>
    </source>
</evidence>
<accession>A0A9P6BWQ1</accession>
<dbReference type="EMBL" id="MU151689">
    <property type="protein sequence ID" value="KAF9442162.1"/>
    <property type="molecule type" value="Genomic_DNA"/>
</dbReference>
<keyword evidence="3" id="KW-1185">Reference proteome</keyword>
<organism evidence="2 3">
    <name type="scientific">Macrolepiota fuliginosa MF-IS2</name>
    <dbReference type="NCBI Taxonomy" id="1400762"/>
    <lineage>
        <taxon>Eukaryota</taxon>
        <taxon>Fungi</taxon>
        <taxon>Dikarya</taxon>
        <taxon>Basidiomycota</taxon>
        <taxon>Agaricomycotina</taxon>
        <taxon>Agaricomycetes</taxon>
        <taxon>Agaricomycetidae</taxon>
        <taxon>Agaricales</taxon>
        <taxon>Agaricineae</taxon>
        <taxon>Agaricaceae</taxon>
        <taxon>Macrolepiota</taxon>
    </lineage>
</organism>